<feature type="domain" description="Period circadian protein homolog PER 1-3 bHLH-like" evidence="4">
    <location>
        <begin position="230"/>
        <end position="288"/>
    </location>
</feature>
<proteinExistence type="predicted"/>
<dbReference type="InterPro" id="IPR057310">
    <property type="entry name" value="PER1-3_bHLH"/>
</dbReference>
<feature type="compositionally biased region" description="Polar residues" evidence="3">
    <location>
        <begin position="108"/>
        <end position="128"/>
    </location>
</feature>
<name>A0ABN9D4I3_9NEOB</name>
<dbReference type="Proteomes" id="UP001162483">
    <property type="component" value="Unassembled WGS sequence"/>
</dbReference>
<feature type="region of interest" description="Disordered" evidence="3">
    <location>
        <begin position="213"/>
        <end position="232"/>
    </location>
</feature>
<comment type="subcellular location">
    <subcellularLocation>
        <location evidence="1">Nucleus</location>
    </subcellularLocation>
</comment>
<evidence type="ECO:0000256" key="2">
    <source>
        <dbReference type="ARBA" id="ARBA00023242"/>
    </source>
</evidence>
<accession>A0ABN9D4I3</accession>
<keyword evidence="2" id="KW-0539">Nucleus</keyword>
<feature type="region of interest" description="Disordered" evidence="3">
    <location>
        <begin position="1"/>
        <end position="34"/>
    </location>
</feature>
<feature type="region of interest" description="Disordered" evidence="3">
    <location>
        <begin position="159"/>
        <end position="199"/>
    </location>
</feature>
<evidence type="ECO:0000256" key="1">
    <source>
        <dbReference type="ARBA" id="ARBA00004123"/>
    </source>
</evidence>
<organism evidence="5 6">
    <name type="scientific">Staurois parvus</name>
    <dbReference type="NCBI Taxonomy" id="386267"/>
    <lineage>
        <taxon>Eukaryota</taxon>
        <taxon>Metazoa</taxon>
        <taxon>Chordata</taxon>
        <taxon>Craniata</taxon>
        <taxon>Vertebrata</taxon>
        <taxon>Euteleostomi</taxon>
        <taxon>Amphibia</taxon>
        <taxon>Batrachia</taxon>
        <taxon>Anura</taxon>
        <taxon>Neobatrachia</taxon>
        <taxon>Ranoidea</taxon>
        <taxon>Ranidae</taxon>
        <taxon>Staurois</taxon>
    </lineage>
</organism>
<dbReference type="InterPro" id="IPR050760">
    <property type="entry name" value="Period_circadian_regulator"/>
</dbReference>
<gene>
    <name evidence="5" type="ORF">SPARVUS_LOCUS6271522</name>
</gene>
<feature type="non-terminal residue" evidence="5">
    <location>
        <position position="334"/>
    </location>
</feature>
<evidence type="ECO:0000313" key="6">
    <source>
        <dbReference type="Proteomes" id="UP001162483"/>
    </source>
</evidence>
<evidence type="ECO:0000256" key="3">
    <source>
        <dbReference type="SAM" id="MobiDB-lite"/>
    </source>
</evidence>
<dbReference type="Pfam" id="PF23170">
    <property type="entry name" value="bHLH_PER"/>
    <property type="match status" value="1"/>
</dbReference>
<feature type="compositionally biased region" description="Polar residues" evidence="3">
    <location>
        <begin position="217"/>
        <end position="227"/>
    </location>
</feature>
<dbReference type="EMBL" id="CATNWA010013985">
    <property type="protein sequence ID" value="CAI9566072.1"/>
    <property type="molecule type" value="Genomic_DNA"/>
</dbReference>
<feature type="region of interest" description="Disordered" evidence="3">
    <location>
        <begin position="106"/>
        <end position="128"/>
    </location>
</feature>
<protein>
    <recommendedName>
        <fullName evidence="4">Period circadian protein homolog PER 1-3 bHLH-like domain-containing protein</fullName>
    </recommendedName>
</protein>
<sequence>MPNQSKDFQQDLLLPGHHIPTKTQEDSPTGVQHQSTRFLPGQHHVSSDILNTSLHFRQDESVLQRYNTSYVLSPQNLMTGLLDSGSLAGPLSVEASVSLSEAEDHASNRCSTTHETSTTGGNCVSFQTGDPQQQFATYETLTDLTPRPIQAEDLQSHHPLENPASILPDDMETGNDSSSNELDENGKESELKGGSGFQPPICSSSAFSLMMADSEHNPSTSGYSSEQPAKAKTQKELMKILRELRSYLPPEKKFRGKFSTAASLSYALHCIQQVKANEDYYQLLMINDDQPCGQDLSCYTVEEIANITSEYTKNNLDVFAVAVSLVTGRILYIS</sequence>
<dbReference type="PANTHER" id="PTHR11269:SF9">
    <property type="entry name" value="PERIOD CIRCADIAN PROTEIN HOMOLOG 2"/>
    <property type="match status" value="1"/>
</dbReference>
<dbReference type="PANTHER" id="PTHR11269">
    <property type="entry name" value="PERIOD CIRCADIAN PROTEIN"/>
    <property type="match status" value="1"/>
</dbReference>
<reference evidence="5" key="1">
    <citation type="submission" date="2023-05" db="EMBL/GenBank/DDBJ databases">
        <authorList>
            <person name="Stuckert A."/>
        </authorList>
    </citation>
    <scope>NUCLEOTIDE SEQUENCE</scope>
</reference>
<dbReference type="Gene3D" id="3.30.450.20">
    <property type="entry name" value="PAS domain"/>
    <property type="match status" value="1"/>
</dbReference>
<evidence type="ECO:0000259" key="4">
    <source>
        <dbReference type="Pfam" id="PF23170"/>
    </source>
</evidence>
<evidence type="ECO:0000313" key="5">
    <source>
        <dbReference type="EMBL" id="CAI9566072.1"/>
    </source>
</evidence>
<keyword evidence="6" id="KW-1185">Reference proteome</keyword>
<comment type="caution">
    <text evidence="5">The sequence shown here is derived from an EMBL/GenBank/DDBJ whole genome shotgun (WGS) entry which is preliminary data.</text>
</comment>